<dbReference type="Proteomes" id="UP001055439">
    <property type="component" value="Chromosome 6"/>
</dbReference>
<keyword evidence="3" id="KW-1185">Reference proteome</keyword>
<protein>
    <submittedName>
        <fullName evidence="2">Uncharacterized protein</fullName>
    </submittedName>
</protein>
<sequence>MVRSRLIRSLRPGSDSNGPSMGDPPLGEPIRCRRHMAQDMLLYVQQRKATRGSSVVEMIILPFAITLIAENWDAKSPGGERVDPTHPAIEGDAVRTITARRLRLRLRLILLRRLPLNLRPALSLLSLAL</sequence>
<organism evidence="2 3">
    <name type="scientific">Musa troglodytarum</name>
    <name type="common">fe'i banana</name>
    <dbReference type="NCBI Taxonomy" id="320322"/>
    <lineage>
        <taxon>Eukaryota</taxon>
        <taxon>Viridiplantae</taxon>
        <taxon>Streptophyta</taxon>
        <taxon>Embryophyta</taxon>
        <taxon>Tracheophyta</taxon>
        <taxon>Spermatophyta</taxon>
        <taxon>Magnoliopsida</taxon>
        <taxon>Liliopsida</taxon>
        <taxon>Zingiberales</taxon>
        <taxon>Musaceae</taxon>
        <taxon>Musa</taxon>
    </lineage>
</organism>
<evidence type="ECO:0000256" key="1">
    <source>
        <dbReference type="SAM" id="MobiDB-lite"/>
    </source>
</evidence>
<proteinExistence type="predicted"/>
<gene>
    <name evidence="2" type="ORF">MUK42_21515</name>
</gene>
<dbReference type="EMBL" id="CP097508">
    <property type="protein sequence ID" value="URE12402.1"/>
    <property type="molecule type" value="Genomic_DNA"/>
</dbReference>
<evidence type="ECO:0000313" key="3">
    <source>
        <dbReference type="Proteomes" id="UP001055439"/>
    </source>
</evidence>
<reference evidence="2" key="1">
    <citation type="submission" date="2022-05" db="EMBL/GenBank/DDBJ databases">
        <title>The Musa troglodytarum L. genome provides insights into the mechanism of non-climacteric behaviour and enrichment of carotenoids.</title>
        <authorList>
            <person name="Wang J."/>
        </authorList>
    </citation>
    <scope>NUCLEOTIDE SEQUENCE</scope>
    <source>
        <tissue evidence="2">Leaf</tissue>
    </source>
</reference>
<accession>A0A9E7GHK8</accession>
<feature type="region of interest" description="Disordered" evidence="1">
    <location>
        <begin position="1"/>
        <end position="28"/>
    </location>
</feature>
<dbReference type="AlphaFoldDB" id="A0A9E7GHK8"/>
<evidence type="ECO:0000313" key="2">
    <source>
        <dbReference type="EMBL" id="URE12402.1"/>
    </source>
</evidence>
<name>A0A9E7GHK8_9LILI</name>